<sequence>MTIDAQRLEMIRANAQFAVEEFGSVSGMDFGYDAASVAWTEGFIERARVKLDPEGGIVNVLGSYLGEAIIAAVPGARWENGADGVPGVLFPSGDMAFPFAKVAKQFAEGWDAGESIVSFYNIAVNYVAAGKLSQREGGEAS</sequence>
<evidence type="ECO:0000313" key="1">
    <source>
        <dbReference type="EMBL" id="MTD93438.1"/>
    </source>
</evidence>
<reference evidence="1 2" key="1">
    <citation type="submission" date="2019-11" db="EMBL/GenBank/DDBJ databases">
        <title>Identification of a novel strain.</title>
        <authorList>
            <person name="Xu Q."/>
            <person name="Wang G."/>
        </authorList>
    </citation>
    <scope>NUCLEOTIDE SEQUENCE [LARGE SCALE GENOMIC DNA]</scope>
    <source>
        <strain evidence="2">xq</strain>
    </source>
</reference>
<keyword evidence="2" id="KW-1185">Reference proteome</keyword>
<evidence type="ECO:0000313" key="2">
    <source>
        <dbReference type="Proteomes" id="UP000440694"/>
    </source>
</evidence>
<gene>
    <name evidence="1" type="ORF">GIW81_03690</name>
</gene>
<dbReference type="EMBL" id="WMBQ01000001">
    <property type="protein sequence ID" value="MTD93438.1"/>
    <property type="molecule type" value="Genomic_DNA"/>
</dbReference>
<name>A0A6I3KFW6_9HYPH</name>
<organism evidence="1 2">
    <name type="scientific">Hyphomicrobium album</name>
    <dbReference type="NCBI Taxonomy" id="2665159"/>
    <lineage>
        <taxon>Bacteria</taxon>
        <taxon>Pseudomonadati</taxon>
        <taxon>Pseudomonadota</taxon>
        <taxon>Alphaproteobacteria</taxon>
        <taxon>Hyphomicrobiales</taxon>
        <taxon>Hyphomicrobiaceae</taxon>
        <taxon>Hyphomicrobium</taxon>
    </lineage>
</organism>
<dbReference type="Proteomes" id="UP000440694">
    <property type="component" value="Unassembled WGS sequence"/>
</dbReference>
<evidence type="ECO:0008006" key="3">
    <source>
        <dbReference type="Google" id="ProtNLM"/>
    </source>
</evidence>
<protein>
    <recommendedName>
        <fullName evidence="3">DUF3806 domain-containing protein</fullName>
    </recommendedName>
</protein>
<dbReference type="RefSeq" id="WP_154737978.1">
    <property type="nucleotide sequence ID" value="NZ_WMBQ01000001.1"/>
</dbReference>
<accession>A0A6I3KFW6</accession>
<dbReference type="AlphaFoldDB" id="A0A6I3KFW6"/>
<comment type="caution">
    <text evidence="1">The sequence shown here is derived from an EMBL/GenBank/DDBJ whole genome shotgun (WGS) entry which is preliminary data.</text>
</comment>
<proteinExistence type="predicted"/>